<evidence type="ECO:0000313" key="2">
    <source>
        <dbReference type="EMBL" id="KDS52422.1"/>
    </source>
</evidence>
<dbReference type="PATRIC" id="fig|1339349.3.peg.1317"/>
<comment type="caution">
    <text evidence="2">The sequence shown here is derived from an EMBL/GenBank/DDBJ whole genome shotgun (WGS) entry which is preliminary data.</text>
</comment>
<evidence type="ECO:0000313" key="3">
    <source>
        <dbReference type="Proteomes" id="UP000028013"/>
    </source>
</evidence>
<evidence type="ECO:0000259" key="1">
    <source>
        <dbReference type="Pfam" id="PF04991"/>
    </source>
</evidence>
<dbReference type="RefSeq" id="WP_035447673.1">
    <property type="nucleotide sequence ID" value="NZ_JNHN01000159.1"/>
</dbReference>
<dbReference type="InterPro" id="IPR007074">
    <property type="entry name" value="LicD/FKTN/FKRP_NTP_transf"/>
</dbReference>
<dbReference type="InterPro" id="IPR052942">
    <property type="entry name" value="LPS_cholinephosphotransferase"/>
</dbReference>
<dbReference type="EMBL" id="JNHN01000159">
    <property type="protein sequence ID" value="KDS52422.1"/>
    <property type="molecule type" value="Genomic_DNA"/>
</dbReference>
<proteinExistence type="predicted"/>
<protein>
    <submittedName>
        <fullName evidence="2">LicD family protein</fullName>
    </submittedName>
</protein>
<name>A0A078S6S4_BACUN</name>
<reference evidence="2 3" key="1">
    <citation type="submission" date="2014-04" db="EMBL/GenBank/DDBJ databases">
        <authorList>
            <person name="Sears C."/>
            <person name="Carroll K."/>
            <person name="Sack B.R."/>
            <person name="Qadri F."/>
            <person name="Myers L.L."/>
            <person name="Chung G.-T."/>
            <person name="Escheverria P."/>
            <person name="Fraser C.M."/>
            <person name="Sadzewicz L."/>
            <person name="Shefchek K.A."/>
            <person name="Tallon L."/>
            <person name="Das S.P."/>
            <person name="Daugherty S."/>
            <person name="Mongodin E.F."/>
        </authorList>
    </citation>
    <scope>NUCLEOTIDE SEQUENCE [LARGE SCALE GENOMIC DNA]</scope>
    <source>
        <strain evidence="2 3">3978 T3 ii</strain>
    </source>
</reference>
<sequence length="275" mass="31892">MADYDIRPLQLRILKILLAVDKVCKEHGLRYYIMAGTMLGAVRHKGFIPWDDDLDIGMPRADYDLLMSHSKEWLPKPYEAVCAENDPNYPLPFAKIQDADTTLIERMHLKYLGGIYLDVFPLDGVPQSNLKQRIHFARYEFYKRVLYFIYRDPYKHGKGLGSWLPLLCRRLFTTAGVQRSIRNVMTTYDFDKSSLVCDYDDGMRGIMPKAELGAPTPVSFEGETVWGVQDYDAYLTRKYGDYMVIPKQSGQRQHNFHYLDLDKPYSSQESSNSIL</sequence>
<dbReference type="PANTHER" id="PTHR43404:SF2">
    <property type="entry name" value="LIPOPOLYSACCHARIDE CHOLINEPHOSPHOTRANSFERASE LICD"/>
    <property type="match status" value="1"/>
</dbReference>
<dbReference type="GO" id="GO:0009100">
    <property type="term" value="P:glycoprotein metabolic process"/>
    <property type="evidence" value="ECO:0007669"/>
    <property type="project" value="UniProtKB-ARBA"/>
</dbReference>
<feature type="domain" description="LicD/FKTN/FKRP nucleotidyltransferase" evidence="1">
    <location>
        <begin position="24"/>
        <end position="240"/>
    </location>
</feature>
<dbReference type="PANTHER" id="PTHR43404">
    <property type="entry name" value="LIPOPOLYSACCHARIDE CHOLINEPHOSPHOTRANSFERASE LICD"/>
    <property type="match status" value="1"/>
</dbReference>
<organism evidence="2 3">
    <name type="scientific">Bacteroides uniformis str. 3978 T3 ii</name>
    <dbReference type="NCBI Taxonomy" id="1339349"/>
    <lineage>
        <taxon>Bacteria</taxon>
        <taxon>Pseudomonadati</taxon>
        <taxon>Bacteroidota</taxon>
        <taxon>Bacteroidia</taxon>
        <taxon>Bacteroidales</taxon>
        <taxon>Bacteroidaceae</taxon>
        <taxon>Bacteroides</taxon>
    </lineage>
</organism>
<dbReference type="Pfam" id="PF04991">
    <property type="entry name" value="LicD"/>
    <property type="match status" value="1"/>
</dbReference>
<dbReference type="Proteomes" id="UP000028013">
    <property type="component" value="Unassembled WGS sequence"/>
</dbReference>
<gene>
    <name evidence="2" type="ORF">M094_0023</name>
</gene>
<dbReference type="AlphaFoldDB" id="A0A078S6S4"/>
<accession>A0A078S6S4</accession>